<dbReference type="VEuPathDB" id="PlasmoDB:PCOAH_00031730"/>
<dbReference type="EMBL" id="CP016249">
    <property type="protein sequence ID" value="ANQ08873.1"/>
    <property type="molecule type" value="Genomic_DNA"/>
</dbReference>
<dbReference type="OrthoDB" id="394287at2759"/>
<organism evidence="2 3">
    <name type="scientific">Plasmodium coatneyi</name>
    <dbReference type="NCBI Taxonomy" id="208452"/>
    <lineage>
        <taxon>Eukaryota</taxon>
        <taxon>Sar</taxon>
        <taxon>Alveolata</taxon>
        <taxon>Apicomplexa</taxon>
        <taxon>Aconoidasida</taxon>
        <taxon>Haemosporida</taxon>
        <taxon>Plasmodiidae</taxon>
        <taxon>Plasmodium</taxon>
    </lineage>
</organism>
<feature type="compositionally biased region" description="Polar residues" evidence="1">
    <location>
        <begin position="311"/>
        <end position="320"/>
    </location>
</feature>
<dbReference type="KEGG" id="pcot:PCOAH_00031730"/>
<evidence type="ECO:0000313" key="3">
    <source>
        <dbReference type="Proteomes" id="UP000092716"/>
    </source>
</evidence>
<proteinExistence type="predicted"/>
<feature type="compositionally biased region" description="Basic residues" evidence="1">
    <location>
        <begin position="360"/>
        <end position="374"/>
    </location>
</feature>
<sequence length="374" mass="42242">MEGVIPVLYSGWIYDMLDSGGTFVKSGDASETQLKSKLGTYINIQHYAATTISAWKLVSKIKETHPSDDIICSWFYYWLGNKVNVNGDHTRKVLSQTMQEFYEALKEVLRENECKCNPLTHHNSWENFSQEKIKFDHSQDYEPKQETLQKYYQSCDGDYYKQGGRETSPKVPSASEVKEQCRRWLVEGDISGDGPTTTRAYCTKFRDTYKTYCQQHSSEAGCDVSKAETKEVEAATLVVSTGSATAAPIVSSVLGIGALPAVAFLLYKYDLLPPVIRNTFGGKNGNNTRKKRSTTKHDFDTLTMDTSTTLYSTENSSTYGGSIADSTDDSTLYNDGRRRSGGRNRGNNNRRSTQQERQHRQQQKQRTNIKYHAT</sequence>
<evidence type="ECO:0000256" key="1">
    <source>
        <dbReference type="SAM" id="MobiDB-lite"/>
    </source>
</evidence>
<gene>
    <name evidence="2" type="ORF">PCOAH_00031730</name>
</gene>
<feature type="region of interest" description="Disordered" evidence="1">
    <location>
        <begin position="311"/>
        <end position="374"/>
    </location>
</feature>
<accession>A0A1B1E1G9</accession>
<protein>
    <recommendedName>
        <fullName evidence="4">KIR protein</fullName>
    </recommendedName>
</protein>
<dbReference type="GeneID" id="30909904"/>
<evidence type="ECO:0000313" key="2">
    <source>
        <dbReference type="EMBL" id="ANQ08873.1"/>
    </source>
</evidence>
<name>A0A1B1E1G9_9APIC</name>
<keyword evidence="3" id="KW-1185">Reference proteome</keyword>
<reference evidence="3" key="1">
    <citation type="submission" date="2016-06" db="EMBL/GenBank/DDBJ databases">
        <title>First high quality genome sequence of Plasmodium coatneyi using continuous long reads from single molecule, real-time sequencing.</title>
        <authorList>
            <person name="Chien J.-T."/>
            <person name="Pakala S.B."/>
            <person name="Geraldo J.A."/>
            <person name="Lapp S.A."/>
            <person name="Barnwell J.W."/>
            <person name="Kissinger J.C."/>
            <person name="Galinski M.R."/>
            <person name="Humphrey J.C."/>
        </authorList>
    </citation>
    <scope>NUCLEOTIDE SEQUENCE [LARGE SCALE GENOMIC DNA]</scope>
    <source>
        <strain evidence="3">Hackeri</strain>
    </source>
</reference>
<dbReference type="AlphaFoldDB" id="A0A1B1E1G9"/>
<dbReference type="Proteomes" id="UP000092716">
    <property type="component" value="Chromosome 11"/>
</dbReference>
<feature type="region of interest" description="Disordered" evidence="1">
    <location>
        <begin position="278"/>
        <end position="299"/>
    </location>
</feature>
<dbReference type="RefSeq" id="XP_019915568.1">
    <property type="nucleotide sequence ID" value="XM_020059973.1"/>
</dbReference>
<evidence type="ECO:0008006" key="4">
    <source>
        <dbReference type="Google" id="ProtNLM"/>
    </source>
</evidence>